<evidence type="ECO:0000256" key="3">
    <source>
        <dbReference type="ARBA" id="ARBA00008146"/>
    </source>
</evidence>
<dbReference type="CDD" id="cd01724">
    <property type="entry name" value="Sm_D1"/>
    <property type="match status" value="1"/>
</dbReference>
<dbReference type="OrthoDB" id="9626941at2759"/>
<keyword evidence="13" id="KW-0472">Membrane</keyword>
<proteinExistence type="inferred from homology"/>
<dbReference type="GO" id="GO:0003723">
    <property type="term" value="F:RNA binding"/>
    <property type="evidence" value="ECO:0007669"/>
    <property type="project" value="InterPro"/>
</dbReference>
<comment type="similarity">
    <text evidence="3">Belongs to the snRNP core protein family.</text>
</comment>
<dbReference type="PROSITE" id="PS52002">
    <property type="entry name" value="SM"/>
    <property type="match status" value="2"/>
</dbReference>
<dbReference type="InterPro" id="IPR027141">
    <property type="entry name" value="LSm4/Sm_D1/D3"/>
</dbReference>
<dbReference type="GO" id="GO:0005737">
    <property type="term" value="C:cytoplasm"/>
    <property type="evidence" value="ECO:0007669"/>
    <property type="project" value="UniProtKB-SubCell"/>
</dbReference>
<keyword evidence="9" id="KW-0687">Ribonucleoprotein</keyword>
<dbReference type="Gene3D" id="2.30.30.100">
    <property type="match status" value="2"/>
</dbReference>
<dbReference type="FunFam" id="2.30.30.100:FF:000016">
    <property type="entry name" value="Small nuclear ribonucleoprotein Sm D1"/>
    <property type="match status" value="1"/>
</dbReference>
<evidence type="ECO:0000259" key="14">
    <source>
        <dbReference type="PROSITE" id="PS52002"/>
    </source>
</evidence>
<keyword evidence="13" id="KW-0812">Transmembrane</keyword>
<gene>
    <name evidence="15" type="ORF">X798_02899</name>
</gene>
<dbReference type="AlphaFoldDB" id="A0A238BXQ2"/>
<evidence type="ECO:0000256" key="12">
    <source>
        <dbReference type="SAM" id="MobiDB-lite"/>
    </source>
</evidence>
<feature type="domain" description="Sm" evidence="14">
    <location>
        <begin position="177"/>
        <end position="250"/>
    </location>
</feature>
<dbReference type="InterPro" id="IPR001163">
    <property type="entry name" value="Sm_dom_euk/arc"/>
</dbReference>
<keyword evidence="16" id="KW-1185">Reference proteome</keyword>
<evidence type="ECO:0000313" key="16">
    <source>
        <dbReference type="Proteomes" id="UP000242913"/>
    </source>
</evidence>
<evidence type="ECO:0000256" key="11">
    <source>
        <dbReference type="ARBA" id="ARBA00073888"/>
    </source>
</evidence>
<evidence type="ECO:0000256" key="5">
    <source>
        <dbReference type="ARBA" id="ARBA00022664"/>
    </source>
</evidence>
<dbReference type="InterPro" id="IPR034102">
    <property type="entry name" value="Sm_D1"/>
</dbReference>
<feature type="region of interest" description="Disordered" evidence="12">
    <location>
        <begin position="83"/>
        <end position="116"/>
    </location>
</feature>
<dbReference type="InterPro" id="IPR010920">
    <property type="entry name" value="LSM_dom_sf"/>
</dbReference>
<evidence type="ECO:0000256" key="6">
    <source>
        <dbReference type="ARBA" id="ARBA00022728"/>
    </source>
</evidence>
<keyword evidence="4" id="KW-0963">Cytoplasm</keyword>
<reference evidence="15 16" key="1">
    <citation type="submission" date="2015-12" db="EMBL/GenBank/DDBJ databases">
        <title>Draft genome of the nematode, Onchocerca flexuosa.</title>
        <authorList>
            <person name="Mitreva M."/>
        </authorList>
    </citation>
    <scope>NUCLEOTIDE SEQUENCE [LARGE SCALE GENOMIC DNA]</scope>
    <source>
        <strain evidence="15">Red Deer</strain>
    </source>
</reference>
<evidence type="ECO:0000256" key="2">
    <source>
        <dbReference type="ARBA" id="ARBA00004496"/>
    </source>
</evidence>
<keyword evidence="5" id="KW-0507">mRNA processing</keyword>
<feature type="domain" description="Sm" evidence="14">
    <location>
        <begin position="2"/>
        <end position="74"/>
    </location>
</feature>
<name>A0A238BXQ2_9BILA</name>
<dbReference type="SUPFAM" id="SSF50182">
    <property type="entry name" value="Sm-like ribonucleoproteins"/>
    <property type="match status" value="2"/>
</dbReference>
<dbReference type="EMBL" id="KZ269989">
    <property type="protein sequence ID" value="OZC10051.1"/>
    <property type="molecule type" value="Genomic_DNA"/>
</dbReference>
<accession>A0A238BXQ2</accession>
<evidence type="ECO:0000256" key="10">
    <source>
        <dbReference type="ARBA" id="ARBA00033121"/>
    </source>
</evidence>
<dbReference type="InterPro" id="IPR047575">
    <property type="entry name" value="Sm"/>
</dbReference>
<feature type="transmembrane region" description="Helical" evidence="13">
    <location>
        <begin position="160"/>
        <end position="183"/>
    </location>
</feature>
<evidence type="ECO:0000256" key="7">
    <source>
        <dbReference type="ARBA" id="ARBA00023187"/>
    </source>
</evidence>
<comment type="subcellular location">
    <subcellularLocation>
        <location evidence="2">Cytoplasm</location>
    </subcellularLocation>
    <subcellularLocation>
        <location evidence="1">Nucleus</location>
    </subcellularLocation>
</comment>
<dbReference type="GO" id="GO:0000387">
    <property type="term" value="P:spliceosomal snRNP assembly"/>
    <property type="evidence" value="ECO:0007669"/>
    <property type="project" value="InterPro"/>
</dbReference>
<dbReference type="Pfam" id="PF01423">
    <property type="entry name" value="LSM"/>
    <property type="match status" value="2"/>
</dbReference>
<evidence type="ECO:0000256" key="9">
    <source>
        <dbReference type="ARBA" id="ARBA00023274"/>
    </source>
</evidence>
<evidence type="ECO:0000256" key="4">
    <source>
        <dbReference type="ARBA" id="ARBA00022490"/>
    </source>
</evidence>
<keyword evidence="7" id="KW-0508">mRNA splicing</keyword>
<keyword evidence="13" id="KW-1133">Transmembrane helix</keyword>
<dbReference type="SMART" id="SM00651">
    <property type="entry name" value="Sm"/>
    <property type="match status" value="2"/>
</dbReference>
<evidence type="ECO:0000313" key="15">
    <source>
        <dbReference type="EMBL" id="OZC10051.1"/>
    </source>
</evidence>
<evidence type="ECO:0000256" key="13">
    <source>
        <dbReference type="SAM" id="Phobius"/>
    </source>
</evidence>
<feature type="compositionally biased region" description="Basic residues" evidence="12">
    <location>
        <begin position="103"/>
        <end position="113"/>
    </location>
</feature>
<feature type="region of interest" description="Disordered" evidence="12">
    <location>
        <begin position="259"/>
        <end position="308"/>
    </location>
</feature>
<dbReference type="PANTHER" id="PTHR23338">
    <property type="entry name" value="SMALL NUCLEAR RIBONUCLEOPROTEIN SM"/>
    <property type="match status" value="1"/>
</dbReference>
<evidence type="ECO:0000256" key="1">
    <source>
        <dbReference type="ARBA" id="ARBA00004123"/>
    </source>
</evidence>
<keyword evidence="6" id="KW-0747">Spliceosome</keyword>
<dbReference type="Proteomes" id="UP000242913">
    <property type="component" value="Unassembled WGS sequence"/>
</dbReference>
<evidence type="ECO:0000256" key="8">
    <source>
        <dbReference type="ARBA" id="ARBA00023242"/>
    </source>
</evidence>
<dbReference type="GO" id="GO:0005681">
    <property type="term" value="C:spliceosomal complex"/>
    <property type="evidence" value="ECO:0007669"/>
    <property type="project" value="UniProtKB-KW"/>
</dbReference>
<protein>
    <recommendedName>
        <fullName evidence="11">Probable small nuclear ribonucleoprotein Sm D1</fullName>
    </recommendedName>
    <alternativeName>
        <fullName evidence="10">snRNP core protein D1</fullName>
    </alternativeName>
</protein>
<keyword evidence="8" id="KW-0539">Nucleus</keyword>
<sequence length="308" mass="34331">MKLVRFLMKLAHESVTIELKNGTLVTGTIVGVDVAMNTHLRTVKMTLKNREPVSLDSLSIRGNNIRYIILPDTIPLDTLLVDDEPRKKPTRGGRGRVASARGGRGRGRGRGGPRGRGGFRVCSQEIGREHLLLVYAEMEKSKFCQMKRGFRVLRFSENKLLEIPFFFFFFFSDISMMLIRLLMKLRNEQVKIELKNGALVEGTVNSVDVTMNFYLSSVSVKLNNQKDPVPVDAVSVRGNSIRCIIFRDNLNLDKLMIDNPPQRKKTKAPDQVRSQDVTACSGSGRNSGRGGPRSQYFAKGAGRGGAKS</sequence>
<organism evidence="15 16">
    <name type="scientific">Onchocerca flexuosa</name>
    <dbReference type="NCBI Taxonomy" id="387005"/>
    <lineage>
        <taxon>Eukaryota</taxon>
        <taxon>Metazoa</taxon>
        <taxon>Ecdysozoa</taxon>
        <taxon>Nematoda</taxon>
        <taxon>Chromadorea</taxon>
        <taxon>Rhabditida</taxon>
        <taxon>Spirurina</taxon>
        <taxon>Spiruromorpha</taxon>
        <taxon>Filarioidea</taxon>
        <taxon>Onchocercidae</taxon>
        <taxon>Onchocerca</taxon>
    </lineage>
</organism>